<feature type="region of interest" description="Disordered" evidence="1">
    <location>
        <begin position="389"/>
        <end position="469"/>
    </location>
</feature>
<comment type="caution">
    <text evidence="3">The sequence shown here is derived from an EMBL/GenBank/DDBJ whole genome shotgun (WGS) entry which is preliminary data.</text>
</comment>
<gene>
    <name evidence="3" type="ORF">WJX72_006681</name>
</gene>
<name>A0AAW1QFB8_9CHLO</name>
<reference evidence="3 4" key="1">
    <citation type="journal article" date="2024" name="Nat. Commun.">
        <title>Phylogenomics reveals the evolutionary origins of lichenization in chlorophyte algae.</title>
        <authorList>
            <person name="Puginier C."/>
            <person name="Libourel C."/>
            <person name="Otte J."/>
            <person name="Skaloud P."/>
            <person name="Haon M."/>
            <person name="Grisel S."/>
            <person name="Petersen M."/>
            <person name="Berrin J.G."/>
            <person name="Delaux P.M."/>
            <person name="Dal Grande F."/>
            <person name="Keller J."/>
        </authorList>
    </citation>
    <scope>NUCLEOTIDE SEQUENCE [LARGE SCALE GENOMIC DNA]</scope>
    <source>
        <strain evidence="3 4">SAG 2043</strain>
    </source>
</reference>
<keyword evidence="4" id="KW-1185">Reference proteome</keyword>
<feature type="compositionally biased region" description="Basic and acidic residues" evidence="1">
    <location>
        <begin position="612"/>
        <end position="627"/>
    </location>
</feature>
<dbReference type="EMBL" id="JALJOR010000003">
    <property type="protein sequence ID" value="KAK9820148.1"/>
    <property type="molecule type" value="Genomic_DNA"/>
</dbReference>
<keyword evidence="2" id="KW-0472">Membrane</keyword>
<keyword evidence="2" id="KW-0812">Transmembrane</keyword>
<organism evidence="3 4">
    <name type="scientific">[Myrmecia] bisecta</name>
    <dbReference type="NCBI Taxonomy" id="41462"/>
    <lineage>
        <taxon>Eukaryota</taxon>
        <taxon>Viridiplantae</taxon>
        <taxon>Chlorophyta</taxon>
        <taxon>core chlorophytes</taxon>
        <taxon>Trebouxiophyceae</taxon>
        <taxon>Trebouxiales</taxon>
        <taxon>Trebouxiaceae</taxon>
        <taxon>Myrmecia</taxon>
    </lineage>
</organism>
<evidence type="ECO:0000256" key="2">
    <source>
        <dbReference type="SAM" id="Phobius"/>
    </source>
</evidence>
<sequence>MPGFASPRWPPRHHVHDVWREMHLGYGDGHLESADGRIFQPEQYLPGGEYVWVGHYQGQLLARRTSGAIVVTRNHETLNFPANAPLTEVYQVAKTHWGHGTVCDRGERLFMPGIELLPKGTYTWLADAFEVSDGGDGLWSAIASTGSDEDVLEPTTKLSTKERCTADVCFVHKSIPLAASDWEEPAAPRRITVNIFNTQPLSGFSFELVDEDCQRVRVEAAEGGLLGDLQDTFVALGHNLVSMVVYGQGRRETCLHNAAAQQGSTQLAVQVPKGANKTTSADAGAAADVNEPAEGEDGADAEESYDFEYDEETGETVEASAVKRRPEDEDEELPAAATKANASASTSEDSVSEALFRDAVPLEGLPLSTTAQTPKSEVKGGFFSTTKEKIFGGGAKDSPAPTETPAAKAEPKPAATVPNVDELDLAGDRSTDTEESESANGESEDMLAVGSTKPPWRAEKNAGDVSFGGKGGKTVSTAASDGMTHSVADTEAVEYVAKKNAEKGGDNLEDAPSNQMRGSPAGLLQAAGQSFINIAIVAGLVIALVVGSVLYFKATSSNPARARVIEIGGGGKGYSRVSDSSGADRPENWDNDWDNDNWDDPDTGRISQRRVKSPEQARRRQDWNNDF</sequence>
<evidence type="ECO:0000313" key="4">
    <source>
        <dbReference type="Proteomes" id="UP001489004"/>
    </source>
</evidence>
<feature type="compositionally biased region" description="Acidic residues" evidence="1">
    <location>
        <begin position="433"/>
        <end position="445"/>
    </location>
</feature>
<dbReference type="AlphaFoldDB" id="A0AAW1QFB8"/>
<accession>A0AAW1QFB8</accession>
<feature type="compositionally biased region" description="Low complexity" evidence="1">
    <location>
        <begin position="399"/>
        <end position="416"/>
    </location>
</feature>
<dbReference type="Proteomes" id="UP001489004">
    <property type="component" value="Unassembled WGS sequence"/>
</dbReference>
<feature type="compositionally biased region" description="Acidic residues" evidence="1">
    <location>
        <begin position="589"/>
        <end position="601"/>
    </location>
</feature>
<feature type="transmembrane region" description="Helical" evidence="2">
    <location>
        <begin position="531"/>
        <end position="552"/>
    </location>
</feature>
<proteinExistence type="predicted"/>
<feature type="compositionally biased region" description="Acidic residues" evidence="1">
    <location>
        <begin position="291"/>
        <end position="315"/>
    </location>
</feature>
<protein>
    <submittedName>
        <fullName evidence="3">Uncharacterized protein</fullName>
    </submittedName>
</protein>
<evidence type="ECO:0000313" key="3">
    <source>
        <dbReference type="EMBL" id="KAK9820148.1"/>
    </source>
</evidence>
<feature type="compositionally biased region" description="Low complexity" evidence="1">
    <location>
        <begin position="335"/>
        <end position="347"/>
    </location>
</feature>
<feature type="region of interest" description="Disordered" evidence="1">
    <location>
        <begin position="568"/>
        <end position="627"/>
    </location>
</feature>
<keyword evidence="2" id="KW-1133">Transmembrane helix</keyword>
<feature type="region of interest" description="Disordered" evidence="1">
    <location>
        <begin position="262"/>
        <end position="352"/>
    </location>
</feature>
<evidence type="ECO:0000256" key="1">
    <source>
        <dbReference type="SAM" id="MobiDB-lite"/>
    </source>
</evidence>